<evidence type="ECO:0000259" key="1">
    <source>
        <dbReference type="PROSITE" id="PS50943"/>
    </source>
</evidence>
<evidence type="ECO:0000313" key="2">
    <source>
        <dbReference type="EMBL" id="OEH82553.1"/>
    </source>
</evidence>
<dbReference type="AlphaFoldDB" id="A0A1E5KXJ7"/>
<dbReference type="CDD" id="cd00093">
    <property type="entry name" value="HTH_XRE"/>
    <property type="match status" value="1"/>
</dbReference>
<dbReference type="InterPro" id="IPR001387">
    <property type="entry name" value="Cro/C1-type_HTH"/>
</dbReference>
<dbReference type="STRING" id="762845.BCR26_12935"/>
<dbReference type="GO" id="GO:0003677">
    <property type="term" value="F:DNA binding"/>
    <property type="evidence" value="ECO:0007669"/>
    <property type="project" value="InterPro"/>
</dbReference>
<gene>
    <name evidence="2" type="ORF">BCR26_12935</name>
</gene>
<protein>
    <recommendedName>
        <fullName evidence="1">HTH cro/C1-type domain-containing protein</fullName>
    </recommendedName>
</protein>
<dbReference type="SUPFAM" id="SSF47413">
    <property type="entry name" value="lambda repressor-like DNA-binding domains"/>
    <property type="match status" value="1"/>
</dbReference>
<dbReference type="SMART" id="SM00530">
    <property type="entry name" value="HTH_XRE"/>
    <property type="match status" value="1"/>
</dbReference>
<dbReference type="RefSeq" id="WP_069698469.1">
    <property type="nucleotide sequence ID" value="NZ_JAGGMA010000029.1"/>
</dbReference>
<dbReference type="Proteomes" id="UP000095256">
    <property type="component" value="Unassembled WGS sequence"/>
</dbReference>
<sequence length="267" mass="31283">MEIDLRTAGQRIKKIRMQHNYTMLQFAKMLGFSSPSTVNNWEKGNNLPIDSRLDKIAILGNTTVDWIKYGSFKEYVQKLLTETYSASEIIPLSPSFLNQLLDTLEKRQLSYHDDLQILIVAKKIYPELFATNELLNEHIVVEEYTSYNIEKNKFYRETVLPKIEKLFSESEKQSLNISILLRIFDLLESTLINDRTSLKFIHDLTDCFIFLITLKDPSYSLIDDKDDESIAPQYVHSTEAKRDYLKSKNHLISLLDLFHVQYHFTQD</sequence>
<comment type="caution">
    <text evidence="2">The sequence shown here is derived from an EMBL/GenBank/DDBJ whole genome shotgun (WGS) entry which is preliminary data.</text>
</comment>
<dbReference type="OrthoDB" id="2055733at2"/>
<dbReference type="Pfam" id="PF01381">
    <property type="entry name" value="HTH_3"/>
    <property type="match status" value="1"/>
</dbReference>
<name>A0A1E5KXJ7_9ENTE</name>
<dbReference type="InterPro" id="IPR010982">
    <property type="entry name" value="Lambda_DNA-bd_dom_sf"/>
</dbReference>
<dbReference type="Gene3D" id="1.10.260.40">
    <property type="entry name" value="lambda repressor-like DNA-binding domains"/>
    <property type="match status" value="1"/>
</dbReference>
<evidence type="ECO:0000313" key="3">
    <source>
        <dbReference type="Proteomes" id="UP000095256"/>
    </source>
</evidence>
<reference evidence="2 3" key="1">
    <citation type="submission" date="2016-09" db="EMBL/GenBank/DDBJ databases">
        <authorList>
            <person name="Capua I."/>
            <person name="De Benedictis P."/>
            <person name="Joannis T."/>
            <person name="Lombin L.H."/>
            <person name="Cattoli G."/>
        </authorList>
    </citation>
    <scope>NUCLEOTIDE SEQUENCE [LARGE SCALE GENOMIC DNA]</scope>
    <source>
        <strain evidence="2 3">LMG 25899</strain>
    </source>
</reference>
<organism evidence="2 3">
    <name type="scientific">Enterococcus rivorum</name>
    <dbReference type="NCBI Taxonomy" id="762845"/>
    <lineage>
        <taxon>Bacteria</taxon>
        <taxon>Bacillati</taxon>
        <taxon>Bacillota</taxon>
        <taxon>Bacilli</taxon>
        <taxon>Lactobacillales</taxon>
        <taxon>Enterococcaceae</taxon>
        <taxon>Enterococcus</taxon>
    </lineage>
</organism>
<proteinExistence type="predicted"/>
<dbReference type="PROSITE" id="PS50943">
    <property type="entry name" value="HTH_CROC1"/>
    <property type="match status" value="1"/>
</dbReference>
<accession>A0A1E5KXJ7</accession>
<feature type="domain" description="HTH cro/C1-type" evidence="1">
    <location>
        <begin position="12"/>
        <end position="67"/>
    </location>
</feature>
<dbReference type="EMBL" id="MIEK01000020">
    <property type="protein sequence ID" value="OEH82553.1"/>
    <property type="molecule type" value="Genomic_DNA"/>
</dbReference>
<keyword evidence="3" id="KW-1185">Reference proteome</keyword>